<organism evidence="2 3">
    <name type="scientific">Candidatus Veblenbacteria bacterium RIFOXYD1_FULL_43_11</name>
    <dbReference type="NCBI Taxonomy" id="1802429"/>
    <lineage>
        <taxon>Bacteria</taxon>
        <taxon>Candidatus Vebleniibacteriota</taxon>
    </lineage>
</organism>
<comment type="caution">
    <text evidence="2">The sequence shown here is derived from an EMBL/GenBank/DDBJ whole genome shotgun (WGS) entry which is preliminary data.</text>
</comment>
<accession>A0A1G2Q9Y2</accession>
<gene>
    <name evidence="2" type="ORF">A2588_00195</name>
</gene>
<name>A0A1G2Q9Y2_9BACT</name>
<dbReference type="Proteomes" id="UP000176772">
    <property type="component" value="Unassembled WGS sequence"/>
</dbReference>
<evidence type="ECO:0000256" key="1">
    <source>
        <dbReference type="SAM" id="Coils"/>
    </source>
</evidence>
<protein>
    <submittedName>
        <fullName evidence="2">Uncharacterized protein</fullName>
    </submittedName>
</protein>
<reference evidence="2 3" key="1">
    <citation type="journal article" date="2016" name="Nat. Commun.">
        <title>Thousands of microbial genomes shed light on interconnected biogeochemical processes in an aquifer system.</title>
        <authorList>
            <person name="Anantharaman K."/>
            <person name="Brown C.T."/>
            <person name="Hug L.A."/>
            <person name="Sharon I."/>
            <person name="Castelle C.J."/>
            <person name="Probst A.J."/>
            <person name="Thomas B.C."/>
            <person name="Singh A."/>
            <person name="Wilkins M.J."/>
            <person name="Karaoz U."/>
            <person name="Brodie E.L."/>
            <person name="Williams K.H."/>
            <person name="Hubbard S.S."/>
            <person name="Banfield J.F."/>
        </authorList>
    </citation>
    <scope>NUCLEOTIDE SEQUENCE [LARGE SCALE GENOMIC DNA]</scope>
</reference>
<sequence>MSNQTKNPVADQAVSVQLGFEMGVLISGLKVSDDVKEALLILLEQATPKQLIELHKALQQAFLMEATKEVDEQYEQKLRELVKEFEQKKLQVEVEVEKELSKIESEVKAKDNKILI</sequence>
<dbReference type="AlphaFoldDB" id="A0A1G2Q9Y2"/>
<keyword evidence="1" id="KW-0175">Coiled coil</keyword>
<evidence type="ECO:0000313" key="2">
    <source>
        <dbReference type="EMBL" id="OHA57263.1"/>
    </source>
</evidence>
<dbReference type="EMBL" id="MHTF01000015">
    <property type="protein sequence ID" value="OHA57263.1"/>
    <property type="molecule type" value="Genomic_DNA"/>
</dbReference>
<evidence type="ECO:0000313" key="3">
    <source>
        <dbReference type="Proteomes" id="UP000176772"/>
    </source>
</evidence>
<feature type="coiled-coil region" evidence="1">
    <location>
        <begin position="64"/>
        <end position="113"/>
    </location>
</feature>
<proteinExistence type="predicted"/>